<dbReference type="AlphaFoldDB" id="A0A5C4YAX4"/>
<evidence type="ECO:0000313" key="7">
    <source>
        <dbReference type="EMBL" id="TNM73095.1"/>
    </source>
</evidence>
<keyword evidence="9" id="KW-1185">Reference proteome</keyword>
<dbReference type="InterPro" id="IPR027417">
    <property type="entry name" value="P-loop_NTPase"/>
</dbReference>
<dbReference type="GO" id="GO:0043138">
    <property type="term" value="F:3'-5' DNA helicase activity"/>
    <property type="evidence" value="ECO:0007669"/>
    <property type="project" value="TreeGrafter"/>
</dbReference>
<dbReference type="OrthoDB" id="9810135at2"/>
<keyword evidence="1" id="KW-0547">Nucleotide-binding</keyword>
<dbReference type="PROSITE" id="PS51217">
    <property type="entry name" value="UVRD_HELICASE_CTER"/>
    <property type="match status" value="1"/>
</dbReference>
<protein>
    <submittedName>
        <fullName evidence="6">ATP-dependent exoDNAse (Exonuclease V) beta subunit</fullName>
    </submittedName>
</protein>
<dbReference type="InterPro" id="IPR000212">
    <property type="entry name" value="DNA_helicase_UvrD/REP"/>
</dbReference>
<evidence type="ECO:0000256" key="1">
    <source>
        <dbReference type="ARBA" id="ARBA00022741"/>
    </source>
</evidence>
<dbReference type="EMBL" id="VDMO01000001">
    <property type="protein sequence ID" value="TNM73095.1"/>
    <property type="molecule type" value="Genomic_DNA"/>
</dbReference>
<proteinExistence type="predicted"/>
<reference evidence="7 8" key="1">
    <citation type="submission" date="2019-06" db="EMBL/GenBank/DDBJ databases">
        <title>Genome sequence of Deinococcus radiopugnans ATCC 19172.</title>
        <authorList>
            <person name="Maclea K.S."/>
            <person name="Maynard C.R."/>
        </authorList>
    </citation>
    <scope>NUCLEOTIDE SEQUENCE [LARGE SCALE GENOMIC DNA]</scope>
    <source>
        <strain evidence="7 8">ATCC 19172</strain>
    </source>
</reference>
<dbReference type="Gene3D" id="3.40.50.300">
    <property type="entry name" value="P-loop containing nucleotide triphosphate hydrolases"/>
    <property type="match status" value="1"/>
</dbReference>
<dbReference type="PANTHER" id="PTHR11070:SF23">
    <property type="entry name" value="RECBCD ENZYME SUBUNIT RECB"/>
    <property type="match status" value="1"/>
</dbReference>
<dbReference type="InterPro" id="IPR014017">
    <property type="entry name" value="DNA_helicase_UvrD-like_C"/>
</dbReference>
<feature type="domain" description="UvrD-like helicase C-terminal" evidence="5">
    <location>
        <begin position="1"/>
        <end position="244"/>
    </location>
</feature>
<evidence type="ECO:0000256" key="3">
    <source>
        <dbReference type="ARBA" id="ARBA00022806"/>
    </source>
</evidence>
<name>A0A5C4YAX4_9DEIO</name>
<keyword evidence="3" id="KW-0347">Helicase</keyword>
<dbReference type="GO" id="GO:0005524">
    <property type="term" value="F:ATP binding"/>
    <property type="evidence" value="ECO:0007669"/>
    <property type="project" value="UniProtKB-KW"/>
</dbReference>
<dbReference type="GO" id="GO:0009338">
    <property type="term" value="C:exodeoxyribonuclease V complex"/>
    <property type="evidence" value="ECO:0007669"/>
    <property type="project" value="TreeGrafter"/>
</dbReference>
<dbReference type="EMBL" id="JACHEW010000002">
    <property type="protein sequence ID" value="MBB6015197.1"/>
    <property type="molecule type" value="Genomic_DNA"/>
</dbReference>
<dbReference type="GO" id="GO:0003677">
    <property type="term" value="F:DNA binding"/>
    <property type="evidence" value="ECO:0007669"/>
    <property type="project" value="InterPro"/>
</dbReference>
<keyword evidence="2" id="KW-0378">Hydrolase</keyword>
<dbReference type="GO" id="GO:0000725">
    <property type="term" value="P:recombinational repair"/>
    <property type="evidence" value="ECO:0007669"/>
    <property type="project" value="TreeGrafter"/>
</dbReference>
<accession>A0A5C4YAX4</accession>
<organism evidence="7 8">
    <name type="scientific">Deinococcus radiopugnans ATCC 19172</name>
    <dbReference type="NCBI Taxonomy" id="585398"/>
    <lineage>
        <taxon>Bacteria</taxon>
        <taxon>Thermotogati</taxon>
        <taxon>Deinococcota</taxon>
        <taxon>Deinococci</taxon>
        <taxon>Deinococcales</taxon>
        <taxon>Deinococcaceae</taxon>
        <taxon>Deinococcus</taxon>
    </lineage>
</organism>
<dbReference type="Proteomes" id="UP000313988">
    <property type="component" value="Unassembled WGS sequence"/>
</dbReference>
<dbReference type="GO" id="GO:0016787">
    <property type="term" value="F:hydrolase activity"/>
    <property type="evidence" value="ECO:0007669"/>
    <property type="project" value="UniProtKB-KW"/>
</dbReference>
<evidence type="ECO:0000256" key="4">
    <source>
        <dbReference type="ARBA" id="ARBA00022840"/>
    </source>
</evidence>
<dbReference type="Pfam" id="PF13361">
    <property type="entry name" value="UvrD_C"/>
    <property type="match status" value="1"/>
</dbReference>
<evidence type="ECO:0000313" key="8">
    <source>
        <dbReference type="Proteomes" id="UP000313988"/>
    </source>
</evidence>
<dbReference type="RefSeq" id="WP_139400154.1">
    <property type="nucleotide sequence ID" value="NZ_JACHEW010000002.1"/>
</dbReference>
<dbReference type="GO" id="GO:0005829">
    <property type="term" value="C:cytosol"/>
    <property type="evidence" value="ECO:0007669"/>
    <property type="project" value="TreeGrafter"/>
</dbReference>
<keyword evidence="4" id="KW-0067">ATP-binding</keyword>
<evidence type="ECO:0000259" key="5">
    <source>
        <dbReference type="PROSITE" id="PS51217"/>
    </source>
</evidence>
<dbReference type="Proteomes" id="UP000629870">
    <property type="component" value="Unassembled WGS sequence"/>
</dbReference>
<reference evidence="6 9" key="2">
    <citation type="submission" date="2020-08" db="EMBL/GenBank/DDBJ databases">
        <title>Genomic Encyclopedia of Type Strains, Phase IV (KMG-IV): sequencing the most valuable type-strain genomes for metagenomic binning, comparative biology and taxonomic classification.</title>
        <authorList>
            <person name="Goeker M."/>
        </authorList>
    </citation>
    <scope>NUCLEOTIDE SEQUENCE [LARGE SCALE GENOMIC DNA]</scope>
    <source>
        <strain evidence="6 9">DSM 12027</strain>
    </source>
</reference>
<gene>
    <name evidence="7" type="ORF">FHR04_01330</name>
    <name evidence="6" type="ORF">HNQ04_000426</name>
</gene>
<evidence type="ECO:0000313" key="6">
    <source>
        <dbReference type="EMBL" id="MBB6015197.1"/>
    </source>
</evidence>
<evidence type="ECO:0000256" key="2">
    <source>
        <dbReference type="ARBA" id="ARBA00022801"/>
    </source>
</evidence>
<dbReference type="PANTHER" id="PTHR11070">
    <property type="entry name" value="UVRD / RECB / PCRA DNA HELICASE FAMILY MEMBER"/>
    <property type="match status" value="1"/>
</dbReference>
<evidence type="ECO:0000313" key="9">
    <source>
        <dbReference type="Proteomes" id="UP000629870"/>
    </source>
</evidence>
<dbReference type="SUPFAM" id="SSF52540">
    <property type="entry name" value="P-loop containing nucleoside triphosphate hydrolases"/>
    <property type="match status" value="1"/>
</dbReference>
<sequence>MGTANRVFAALLGPLHVPLSAERDGGPGPSIEAWQLEETRPKARTRAAEAAHLAARVRALLDGPATVHEAGGGSLLDTPEARDGLALLAAVALHDPAALVTTLRSPLCGVSDAAIADLARTRDEDDDWFRALECSADQRLGRAQELFRELQRRCRSEPPSTLLQWANRLTGYTAVLANLWNAGRRLADWRGLTELVRELERGSDETFSVVLALRETLRAGVDVPRPVLEAGDAVVLSTMHSSKGLEWPVVIVADLGWSAPHGAGDVLVDSELGVGLRQGDEPTVAWTLIAARRRAREEAEARRLLYVALTRARDAVVLSASGPAGPGSLLELLTPGLQAAGVELREVATPELDTRRATWPDPAPAPLPTVLWPDPVDLQTLDGDLGSFHLMWNVSELP</sequence>
<dbReference type="Gene3D" id="1.10.486.10">
    <property type="entry name" value="PCRA, domain 4"/>
    <property type="match status" value="1"/>
</dbReference>
<comment type="caution">
    <text evidence="7">The sequence shown here is derived from an EMBL/GenBank/DDBJ whole genome shotgun (WGS) entry which is preliminary data.</text>
</comment>